<dbReference type="Proteomes" id="UP001497453">
    <property type="component" value="Chromosome 4"/>
</dbReference>
<sequence length="240" mass="26769">MNYSVMGALGTGKSTFINLVSGSNFQVGPGSSTTQVQSSQPFDVGGRRIVLIDTPGFDDTTRTDTDILRMIATYLENTYNDNKKLSGLIYMHRISDRRTSGVSRRSFSMFRKLCGDDTLSSVIIVTNMWGEIREEVGVQRERELATEDILFKPVLDKDAKMMRHYNTLESARAIMQQFVNKEIVMLKIQEEMVTEGEHDIQSTAASAELEDELEDQGRADVKIAGIKFARPGPATRPATS</sequence>
<protein>
    <recommendedName>
        <fullName evidence="1">G domain-containing protein</fullName>
    </recommendedName>
</protein>
<dbReference type="SUPFAM" id="SSF52540">
    <property type="entry name" value="P-loop containing nucleoside triphosphate hydrolases"/>
    <property type="match status" value="1"/>
</dbReference>
<feature type="domain" description="G" evidence="1">
    <location>
        <begin position="4"/>
        <end position="91"/>
    </location>
</feature>
<accession>A0ABP1DMP3</accession>
<evidence type="ECO:0000313" key="3">
    <source>
        <dbReference type="Proteomes" id="UP001497453"/>
    </source>
</evidence>
<proteinExistence type="predicted"/>
<evidence type="ECO:0000313" key="2">
    <source>
        <dbReference type="EMBL" id="CAL1707967.1"/>
    </source>
</evidence>
<dbReference type="EMBL" id="OZ037947">
    <property type="protein sequence ID" value="CAL1707967.1"/>
    <property type="molecule type" value="Genomic_DNA"/>
</dbReference>
<keyword evidence="3" id="KW-1185">Reference proteome</keyword>
<gene>
    <name evidence="2" type="ORF">GFSPODELE1_LOCUS6623</name>
</gene>
<dbReference type="CDD" id="cd00882">
    <property type="entry name" value="Ras_like_GTPase"/>
    <property type="match status" value="1"/>
</dbReference>
<reference evidence="3" key="1">
    <citation type="submission" date="2024-04" db="EMBL/GenBank/DDBJ databases">
        <authorList>
            <person name="Shaw F."/>
            <person name="Minotto A."/>
        </authorList>
    </citation>
    <scope>NUCLEOTIDE SEQUENCE [LARGE SCALE GENOMIC DNA]</scope>
</reference>
<organism evidence="2 3">
    <name type="scientific">Somion occarium</name>
    <dbReference type="NCBI Taxonomy" id="3059160"/>
    <lineage>
        <taxon>Eukaryota</taxon>
        <taxon>Fungi</taxon>
        <taxon>Dikarya</taxon>
        <taxon>Basidiomycota</taxon>
        <taxon>Agaricomycotina</taxon>
        <taxon>Agaricomycetes</taxon>
        <taxon>Polyporales</taxon>
        <taxon>Cerrenaceae</taxon>
        <taxon>Somion</taxon>
    </lineage>
</organism>
<dbReference type="Gene3D" id="3.40.50.300">
    <property type="entry name" value="P-loop containing nucleotide triphosphate hydrolases"/>
    <property type="match status" value="1"/>
</dbReference>
<dbReference type="Pfam" id="PF01926">
    <property type="entry name" value="MMR_HSR1"/>
    <property type="match status" value="1"/>
</dbReference>
<dbReference type="InterPro" id="IPR006073">
    <property type="entry name" value="GTP-bd"/>
</dbReference>
<evidence type="ECO:0000259" key="1">
    <source>
        <dbReference type="Pfam" id="PF01926"/>
    </source>
</evidence>
<dbReference type="InterPro" id="IPR027417">
    <property type="entry name" value="P-loop_NTPase"/>
</dbReference>
<name>A0ABP1DMP3_9APHY</name>